<keyword evidence="5" id="KW-0472">Membrane</keyword>
<dbReference type="GO" id="GO:0003924">
    <property type="term" value="F:GTPase activity"/>
    <property type="evidence" value="ECO:0007669"/>
    <property type="project" value="InterPro"/>
</dbReference>
<evidence type="ECO:0000259" key="7">
    <source>
        <dbReference type="Pfam" id="PF00350"/>
    </source>
</evidence>
<name>A0A7X2N3N5_9FIRM</name>
<dbReference type="EMBL" id="VUMM01000014">
    <property type="protein sequence ID" value="MSS01870.1"/>
    <property type="molecule type" value="Genomic_DNA"/>
</dbReference>
<dbReference type="InterPro" id="IPR045063">
    <property type="entry name" value="Dynamin_N"/>
</dbReference>
<reference evidence="8 9" key="1">
    <citation type="submission" date="2019-08" db="EMBL/GenBank/DDBJ databases">
        <title>In-depth cultivation of the pig gut microbiome towards novel bacterial diversity and tailored functional studies.</title>
        <authorList>
            <person name="Wylensek D."/>
            <person name="Hitch T.C.A."/>
            <person name="Clavel T."/>
        </authorList>
    </citation>
    <scope>NUCLEOTIDE SEQUENCE [LARGE SCALE GENOMIC DNA]</scope>
    <source>
        <strain evidence="8 9">LKV-178-WT-2G</strain>
    </source>
</reference>
<evidence type="ECO:0000256" key="4">
    <source>
        <dbReference type="ARBA" id="ARBA00023134"/>
    </source>
</evidence>
<dbReference type="PANTHER" id="PTHR10465:SF0">
    <property type="entry name" value="SARCALUMENIN"/>
    <property type="match status" value="1"/>
</dbReference>
<evidence type="ECO:0000313" key="8">
    <source>
        <dbReference type="EMBL" id="MSS01870.1"/>
    </source>
</evidence>
<evidence type="ECO:0000256" key="6">
    <source>
        <dbReference type="SAM" id="Coils"/>
    </source>
</evidence>
<dbReference type="GO" id="GO:0016020">
    <property type="term" value="C:membrane"/>
    <property type="evidence" value="ECO:0007669"/>
    <property type="project" value="UniProtKB-SubCell"/>
</dbReference>
<dbReference type="InterPro" id="IPR027094">
    <property type="entry name" value="Mitofusin_fam"/>
</dbReference>
<organism evidence="8 9">
    <name type="scientific">Floccifex porci</name>
    <dbReference type="NCBI Taxonomy" id="2606629"/>
    <lineage>
        <taxon>Bacteria</taxon>
        <taxon>Bacillati</taxon>
        <taxon>Bacillota</taxon>
        <taxon>Erysipelotrichia</taxon>
        <taxon>Erysipelotrichales</taxon>
        <taxon>Erysipelotrichaceae</taxon>
        <taxon>Floccifex</taxon>
    </lineage>
</organism>
<comment type="caution">
    <text evidence="8">The sequence shown here is derived from an EMBL/GenBank/DDBJ whole genome shotgun (WGS) entry which is preliminary data.</text>
</comment>
<comment type="subcellular location">
    <subcellularLocation>
        <location evidence="1">Membrane</location>
    </subcellularLocation>
</comment>
<gene>
    <name evidence="8" type="ORF">FYJ50_07135</name>
</gene>
<evidence type="ECO:0000256" key="5">
    <source>
        <dbReference type="ARBA" id="ARBA00023136"/>
    </source>
</evidence>
<dbReference type="Gene3D" id="3.40.50.300">
    <property type="entry name" value="P-loop containing nucleotide triphosphate hydrolases"/>
    <property type="match status" value="1"/>
</dbReference>
<evidence type="ECO:0000313" key="9">
    <source>
        <dbReference type="Proteomes" id="UP000470082"/>
    </source>
</evidence>
<keyword evidence="9" id="KW-1185">Reference proteome</keyword>
<protein>
    <recommendedName>
        <fullName evidence="7">Dynamin N-terminal domain-containing protein</fullName>
    </recommendedName>
</protein>
<keyword evidence="4" id="KW-0342">GTP-binding</keyword>
<evidence type="ECO:0000256" key="3">
    <source>
        <dbReference type="ARBA" id="ARBA00022801"/>
    </source>
</evidence>
<dbReference type="GO" id="GO:0005525">
    <property type="term" value="F:GTP binding"/>
    <property type="evidence" value="ECO:0007669"/>
    <property type="project" value="UniProtKB-KW"/>
</dbReference>
<dbReference type="RefSeq" id="WP_154460550.1">
    <property type="nucleotide sequence ID" value="NZ_VUMM01000014.1"/>
</dbReference>
<dbReference type="Pfam" id="PF00350">
    <property type="entry name" value="Dynamin_N"/>
    <property type="match status" value="1"/>
</dbReference>
<accession>A0A7X2N3N5</accession>
<feature type="coiled-coil region" evidence="6">
    <location>
        <begin position="510"/>
        <end position="541"/>
    </location>
</feature>
<dbReference type="SUPFAM" id="SSF52540">
    <property type="entry name" value="P-loop containing nucleoside triphosphate hydrolases"/>
    <property type="match status" value="1"/>
</dbReference>
<sequence>MKQVKIISDPYKKETSFQIFDENQKNWINIDKLSNPNSKLISDDFKSSFFPFKIQEIVETIIKEYGIGDNQLDIYFKGTPDHFDDLQQIIETIDVSCKLTLFRDDSYLINAQDVLPEIINIFKKLKPIIELGEDNKEKLKKYIERFSDSSADRIPLCVIGNYSSGKSTFINALIGKEILPSGDDPVTAKVFKINQLENDNSTYIKFEYDGNDVQILINDKNFEVLGQTSSFEQELKEILKENIEDGNVKTINACIAYINKTDYTRISSIIEIGTSFKGGIWNECSSRFIIIDTPGSNSATNLDHSEVLDKALKGLTNGLPLYVSEANKLDSTDNFDLYKKVKDMPEIDSRFTMIIVNKADDSDLPEEGYYTEENEIALLNQAIPKSMYSIGIYFVSSIMGLGAKCNGDFANKHSRKIHRKNLDMFSDIEDEDYTCLYNFNIMPRQIKTNSIEKCKSIMNDLVYVNSGLYAIEHGIQNFANKYSAYNKCKQSLMYLEKIIKLIDSEIKKLVSESEKKKKELIESLNEEKANLLDTIEKTSRDRKSEFVEEGRVFLRQYTQENKPSISHNELVSYEEEFIKKQRRNIQYSFYQEQVKDSKRSFVNNLKSGFGDTIQNLSFDIISNAVSTAISDGKNIIESYYDRNKAEKDADKLAAKDIIDKIDKDLTINSDEFFSKTNEASIQYWDDKSSEVRKELSKIVLGSTALSESKKNELTELIMNYDAIEYNVIHDNILKVEDYKFRFFSEKLIKIKLSIDVNKLYDSFAKYTNNTIYESHSLSFKRWMDQLSHIITENIVDYNPLLSELQKAINAEIDKIHELQYRQEVVESNIAYIRKKIDWQTNE</sequence>
<dbReference type="AlphaFoldDB" id="A0A7X2N3N5"/>
<dbReference type="InterPro" id="IPR027417">
    <property type="entry name" value="P-loop_NTPase"/>
</dbReference>
<proteinExistence type="predicted"/>
<feature type="domain" description="Dynamin N-terminal" evidence="7">
    <location>
        <begin position="157"/>
        <end position="358"/>
    </location>
</feature>
<dbReference type="PANTHER" id="PTHR10465">
    <property type="entry name" value="TRANSMEMBRANE GTPASE FZO1"/>
    <property type="match status" value="1"/>
</dbReference>
<keyword evidence="3" id="KW-0378">Hydrolase</keyword>
<keyword evidence="6" id="KW-0175">Coiled coil</keyword>
<keyword evidence="2" id="KW-0547">Nucleotide-binding</keyword>
<evidence type="ECO:0000256" key="2">
    <source>
        <dbReference type="ARBA" id="ARBA00022741"/>
    </source>
</evidence>
<dbReference type="Proteomes" id="UP000470082">
    <property type="component" value="Unassembled WGS sequence"/>
</dbReference>
<evidence type="ECO:0000256" key="1">
    <source>
        <dbReference type="ARBA" id="ARBA00004370"/>
    </source>
</evidence>